<evidence type="ECO:0000256" key="1">
    <source>
        <dbReference type="SAM" id="MobiDB-lite"/>
    </source>
</evidence>
<dbReference type="KEGG" id="llu:AKJ09_09356"/>
<organism evidence="3 4">
    <name type="scientific">Labilithrix luteola</name>
    <dbReference type="NCBI Taxonomy" id="1391654"/>
    <lineage>
        <taxon>Bacteria</taxon>
        <taxon>Pseudomonadati</taxon>
        <taxon>Myxococcota</taxon>
        <taxon>Polyangia</taxon>
        <taxon>Polyangiales</taxon>
        <taxon>Labilitrichaceae</taxon>
        <taxon>Labilithrix</taxon>
    </lineage>
</organism>
<keyword evidence="4" id="KW-1185">Reference proteome</keyword>
<feature type="chain" id="PRO_5005467055" evidence="2">
    <location>
        <begin position="34"/>
        <end position="346"/>
    </location>
</feature>
<dbReference type="EMBL" id="CP012333">
    <property type="protein sequence ID" value="AKV02693.1"/>
    <property type="molecule type" value="Genomic_DNA"/>
</dbReference>
<feature type="region of interest" description="Disordered" evidence="1">
    <location>
        <begin position="131"/>
        <end position="158"/>
    </location>
</feature>
<keyword evidence="2" id="KW-0732">Signal</keyword>
<dbReference type="STRING" id="1391654.AKJ09_09356"/>
<evidence type="ECO:0000313" key="4">
    <source>
        <dbReference type="Proteomes" id="UP000064967"/>
    </source>
</evidence>
<proteinExistence type="predicted"/>
<evidence type="ECO:0000256" key="2">
    <source>
        <dbReference type="SAM" id="SignalP"/>
    </source>
</evidence>
<name>A0A0K1QAD0_9BACT</name>
<feature type="signal peptide" evidence="2">
    <location>
        <begin position="1"/>
        <end position="33"/>
    </location>
</feature>
<accession>A0A0K1QAD0</accession>
<dbReference type="AlphaFoldDB" id="A0A0K1QAD0"/>
<dbReference type="PATRIC" id="fig|1391654.3.peg.9480"/>
<sequence length="346" mass="36242">MLGGMAWSSQGQGAGALSTLALTALLLPTSAAAAEPDHLDHLDHLDYQAPKECPAKDELVRAIEARTAPSRAEDMRTFRIVIERAPAGDFVGRLDVLGASGVPRVTRAADCAAVVKTLALFVVIARTPEEPPDMVPPASPSPSPSPVPPGTTPPPSPRALVVATHPPRATSRFRYTAAVRASLSTASSSEVTTGVRVQSELSWRAAGLPVAPLVRLSYGTATFDTAVEPGNASFRFRTGRLEACAAIDLGRHVDLVPCVGGELGDLVANTSNRPIAVRTATRWEAMTAGGGVRWSVLPWLALGADLVAVIPFTRKQFAVVEPVHRVYAAPPAFVEMGALAGVNADF</sequence>
<protein>
    <submittedName>
        <fullName evidence="3">Uncharacterized protein</fullName>
    </submittedName>
</protein>
<feature type="compositionally biased region" description="Pro residues" evidence="1">
    <location>
        <begin position="133"/>
        <end position="157"/>
    </location>
</feature>
<dbReference type="Proteomes" id="UP000064967">
    <property type="component" value="Chromosome"/>
</dbReference>
<reference evidence="3 4" key="1">
    <citation type="submission" date="2015-08" db="EMBL/GenBank/DDBJ databases">
        <authorList>
            <person name="Babu N.S."/>
            <person name="Beckwith C.J."/>
            <person name="Beseler K.G."/>
            <person name="Brison A."/>
            <person name="Carone J.V."/>
            <person name="Caskin T.P."/>
            <person name="Diamond M."/>
            <person name="Durham M.E."/>
            <person name="Foxe J.M."/>
            <person name="Go M."/>
            <person name="Henderson B.A."/>
            <person name="Jones I.B."/>
            <person name="McGettigan J.A."/>
            <person name="Micheletti S.J."/>
            <person name="Nasrallah M.E."/>
            <person name="Ortiz D."/>
            <person name="Piller C.R."/>
            <person name="Privatt S.R."/>
            <person name="Schneider S.L."/>
            <person name="Sharp S."/>
            <person name="Smith T.C."/>
            <person name="Stanton J.D."/>
            <person name="Ullery H.E."/>
            <person name="Wilson R.J."/>
            <person name="Serrano M.G."/>
            <person name="Buck G."/>
            <person name="Lee V."/>
            <person name="Wang Y."/>
            <person name="Carvalho R."/>
            <person name="Voegtly L."/>
            <person name="Shi R."/>
            <person name="Duckworth R."/>
            <person name="Johnson A."/>
            <person name="Loviza R."/>
            <person name="Walstead R."/>
            <person name="Shah Z."/>
            <person name="Kiflezghi M."/>
            <person name="Wade K."/>
            <person name="Ball S.L."/>
            <person name="Bradley K.W."/>
            <person name="Asai D.J."/>
            <person name="Bowman C.A."/>
            <person name="Russell D.A."/>
            <person name="Pope W.H."/>
            <person name="Jacobs-Sera D."/>
            <person name="Hendrix R.W."/>
            <person name="Hatfull G.F."/>
        </authorList>
    </citation>
    <scope>NUCLEOTIDE SEQUENCE [LARGE SCALE GENOMIC DNA]</scope>
    <source>
        <strain evidence="3 4">DSM 27648</strain>
    </source>
</reference>
<evidence type="ECO:0000313" key="3">
    <source>
        <dbReference type="EMBL" id="AKV02693.1"/>
    </source>
</evidence>
<gene>
    <name evidence="3" type="ORF">AKJ09_09356</name>
</gene>